<dbReference type="Proteomes" id="UP000828390">
    <property type="component" value="Unassembled WGS sequence"/>
</dbReference>
<reference evidence="1" key="2">
    <citation type="submission" date="2020-11" db="EMBL/GenBank/DDBJ databases">
        <authorList>
            <person name="McCartney M.A."/>
            <person name="Auch B."/>
            <person name="Kono T."/>
            <person name="Mallez S."/>
            <person name="Becker A."/>
            <person name="Gohl D.M."/>
            <person name="Silverstein K.A.T."/>
            <person name="Koren S."/>
            <person name="Bechman K.B."/>
            <person name="Herman A."/>
            <person name="Abrahante J.E."/>
            <person name="Garbe J."/>
        </authorList>
    </citation>
    <scope>NUCLEOTIDE SEQUENCE</scope>
    <source>
        <strain evidence="1">Duluth1</strain>
        <tissue evidence="1">Whole animal</tissue>
    </source>
</reference>
<comment type="caution">
    <text evidence="1">The sequence shown here is derived from an EMBL/GenBank/DDBJ whole genome shotgun (WGS) entry which is preliminary data.</text>
</comment>
<keyword evidence="2" id="KW-1185">Reference proteome</keyword>
<evidence type="ECO:0000313" key="1">
    <source>
        <dbReference type="EMBL" id="KAH3861612.1"/>
    </source>
</evidence>
<name>A0A9D4LPX7_DREPO</name>
<protein>
    <submittedName>
        <fullName evidence="1">Uncharacterized protein</fullName>
    </submittedName>
</protein>
<sequence length="62" mass="6941">MVRVGDRLFVPCGTTLYSYQYEVQPSTLSSLLGQSNLVEQEGGAQVPGHYHWNPYKKVNTVP</sequence>
<dbReference type="EMBL" id="JAIWYP010000002">
    <property type="protein sequence ID" value="KAH3861612.1"/>
    <property type="molecule type" value="Genomic_DNA"/>
</dbReference>
<dbReference type="AlphaFoldDB" id="A0A9D4LPX7"/>
<accession>A0A9D4LPX7</accession>
<reference evidence="1" key="1">
    <citation type="journal article" date="2019" name="bioRxiv">
        <title>The Genome of the Zebra Mussel, Dreissena polymorpha: A Resource for Invasive Species Research.</title>
        <authorList>
            <person name="McCartney M.A."/>
            <person name="Auch B."/>
            <person name="Kono T."/>
            <person name="Mallez S."/>
            <person name="Zhang Y."/>
            <person name="Obille A."/>
            <person name="Becker A."/>
            <person name="Abrahante J.E."/>
            <person name="Garbe J."/>
            <person name="Badalamenti J.P."/>
            <person name="Herman A."/>
            <person name="Mangelson H."/>
            <person name="Liachko I."/>
            <person name="Sullivan S."/>
            <person name="Sone E.D."/>
            <person name="Koren S."/>
            <person name="Silverstein K.A.T."/>
            <person name="Beckman K.B."/>
            <person name="Gohl D.M."/>
        </authorList>
    </citation>
    <scope>NUCLEOTIDE SEQUENCE</scope>
    <source>
        <strain evidence="1">Duluth1</strain>
        <tissue evidence="1">Whole animal</tissue>
    </source>
</reference>
<gene>
    <name evidence="1" type="ORF">DPMN_024545</name>
</gene>
<proteinExistence type="predicted"/>
<evidence type="ECO:0000313" key="2">
    <source>
        <dbReference type="Proteomes" id="UP000828390"/>
    </source>
</evidence>
<organism evidence="1 2">
    <name type="scientific">Dreissena polymorpha</name>
    <name type="common">Zebra mussel</name>
    <name type="synonym">Mytilus polymorpha</name>
    <dbReference type="NCBI Taxonomy" id="45954"/>
    <lineage>
        <taxon>Eukaryota</taxon>
        <taxon>Metazoa</taxon>
        <taxon>Spiralia</taxon>
        <taxon>Lophotrochozoa</taxon>
        <taxon>Mollusca</taxon>
        <taxon>Bivalvia</taxon>
        <taxon>Autobranchia</taxon>
        <taxon>Heteroconchia</taxon>
        <taxon>Euheterodonta</taxon>
        <taxon>Imparidentia</taxon>
        <taxon>Neoheterodontei</taxon>
        <taxon>Myida</taxon>
        <taxon>Dreissenoidea</taxon>
        <taxon>Dreissenidae</taxon>
        <taxon>Dreissena</taxon>
    </lineage>
</organism>